<protein>
    <submittedName>
        <fullName evidence="2">Uncharacterized protein</fullName>
    </submittedName>
</protein>
<evidence type="ECO:0000256" key="1">
    <source>
        <dbReference type="SAM" id="MobiDB-lite"/>
    </source>
</evidence>
<sequence length="49" mass="5104">MDVSNRPAEDRPEAGAGLIGVTGATGRLGGRVARRLAQLSAPWSPFRQG</sequence>
<organism evidence="2 3">
    <name type="scientific">Frankia canadensis</name>
    <dbReference type="NCBI Taxonomy" id="1836972"/>
    <lineage>
        <taxon>Bacteria</taxon>
        <taxon>Bacillati</taxon>
        <taxon>Actinomycetota</taxon>
        <taxon>Actinomycetes</taxon>
        <taxon>Frankiales</taxon>
        <taxon>Frankiaceae</taxon>
        <taxon>Frankia</taxon>
    </lineage>
</organism>
<keyword evidence="3" id="KW-1185">Reference proteome</keyword>
<dbReference type="Proteomes" id="UP000234331">
    <property type="component" value="Unassembled WGS sequence"/>
</dbReference>
<accession>A0A2I2KID1</accession>
<evidence type="ECO:0000313" key="3">
    <source>
        <dbReference type="Proteomes" id="UP000234331"/>
    </source>
</evidence>
<dbReference type="InterPro" id="IPR036291">
    <property type="entry name" value="NAD(P)-bd_dom_sf"/>
</dbReference>
<name>A0A2I2KID1_9ACTN</name>
<dbReference type="SUPFAM" id="SSF51735">
    <property type="entry name" value="NAD(P)-binding Rossmann-fold domains"/>
    <property type="match status" value="1"/>
</dbReference>
<reference evidence="2 3" key="1">
    <citation type="submission" date="2017-06" db="EMBL/GenBank/DDBJ databases">
        <authorList>
            <person name="Kim H.J."/>
            <person name="Triplett B.A."/>
        </authorList>
    </citation>
    <scope>NUCLEOTIDE SEQUENCE [LARGE SCALE GENOMIC DNA]</scope>
    <source>
        <strain evidence="2">FRACA_ARgP5</strain>
    </source>
</reference>
<feature type="region of interest" description="Disordered" evidence="1">
    <location>
        <begin position="1"/>
        <end position="22"/>
    </location>
</feature>
<dbReference type="AlphaFoldDB" id="A0A2I2KID1"/>
<proteinExistence type="predicted"/>
<evidence type="ECO:0000313" key="2">
    <source>
        <dbReference type="EMBL" id="SNQ45389.1"/>
    </source>
</evidence>
<gene>
    <name evidence="2" type="ORF">FRACA_10148</name>
</gene>
<dbReference type="EMBL" id="FZMO01000001">
    <property type="protein sequence ID" value="SNQ45389.1"/>
    <property type="molecule type" value="Genomic_DNA"/>
</dbReference>